<gene>
    <name evidence="8" type="ORF">H9800_04350</name>
</gene>
<dbReference type="GO" id="GO:0004557">
    <property type="term" value="F:alpha-galactosidase activity"/>
    <property type="evidence" value="ECO:0007669"/>
    <property type="project" value="UniProtKB-EC"/>
</dbReference>
<dbReference type="Pfam" id="PF02065">
    <property type="entry name" value="Melibiase"/>
    <property type="match status" value="1"/>
</dbReference>
<comment type="catalytic activity">
    <reaction evidence="1">
        <text>Hydrolysis of terminal, non-reducing alpha-D-galactose residues in alpha-D-galactosides, including galactose oligosaccharides, galactomannans and galactolipids.</text>
        <dbReference type="EC" id="3.2.1.22"/>
    </reaction>
</comment>
<dbReference type="SUPFAM" id="SSF51445">
    <property type="entry name" value="(Trans)glycosidases"/>
    <property type="match status" value="1"/>
</dbReference>
<dbReference type="FunFam" id="3.20.20.70:FF:000118">
    <property type="entry name" value="Alpha-galactosidase"/>
    <property type="match status" value="1"/>
</dbReference>
<evidence type="ECO:0000259" key="6">
    <source>
        <dbReference type="Pfam" id="PF16874"/>
    </source>
</evidence>
<dbReference type="PRINTS" id="PR00743">
    <property type="entry name" value="GLHYDRLASE36"/>
</dbReference>
<dbReference type="InterPro" id="IPR002252">
    <property type="entry name" value="Glyco_hydro_36"/>
</dbReference>
<organism evidence="8 9">
    <name type="scientific">Candidatus Microbacterium stercoravium</name>
    <dbReference type="NCBI Taxonomy" id="2838697"/>
    <lineage>
        <taxon>Bacteria</taxon>
        <taxon>Bacillati</taxon>
        <taxon>Actinomycetota</taxon>
        <taxon>Actinomycetes</taxon>
        <taxon>Micrococcales</taxon>
        <taxon>Microbacteriaceae</taxon>
        <taxon>Microbacterium</taxon>
    </lineage>
</organism>
<dbReference type="GO" id="GO:0016052">
    <property type="term" value="P:carbohydrate catabolic process"/>
    <property type="evidence" value="ECO:0007669"/>
    <property type="project" value="InterPro"/>
</dbReference>
<dbReference type="Pfam" id="PF16874">
    <property type="entry name" value="Glyco_hydro_36C"/>
    <property type="match status" value="1"/>
</dbReference>
<dbReference type="PANTHER" id="PTHR43053:SF3">
    <property type="entry name" value="ALPHA-GALACTOSIDASE C-RELATED"/>
    <property type="match status" value="1"/>
</dbReference>
<evidence type="ECO:0000313" key="8">
    <source>
        <dbReference type="EMBL" id="HJA04071.1"/>
    </source>
</evidence>
<evidence type="ECO:0000259" key="7">
    <source>
        <dbReference type="Pfam" id="PF16875"/>
    </source>
</evidence>
<keyword evidence="3 8" id="KW-0378">Hydrolase</keyword>
<evidence type="ECO:0000313" key="9">
    <source>
        <dbReference type="Proteomes" id="UP000824220"/>
    </source>
</evidence>
<dbReference type="EMBL" id="DXAM01000059">
    <property type="protein sequence ID" value="HJA04071.1"/>
    <property type="molecule type" value="Genomic_DNA"/>
</dbReference>
<dbReference type="Gene3D" id="2.70.98.60">
    <property type="entry name" value="alpha-galactosidase from lactobacil brevis"/>
    <property type="match status" value="1"/>
</dbReference>
<feature type="compositionally biased region" description="Basic residues" evidence="5">
    <location>
        <begin position="190"/>
        <end position="199"/>
    </location>
</feature>
<dbReference type="InterPro" id="IPR038417">
    <property type="entry name" value="Alpga-gal_N_sf"/>
</dbReference>
<feature type="region of interest" description="Disordered" evidence="5">
    <location>
        <begin position="186"/>
        <end position="207"/>
    </location>
</feature>
<dbReference type="Pfam" id="PF16875">
    <property type="entry name" value="Glyco_hydro_36N"/>
    <property type="match status" value="1"/>
</dbReference>
<dbReference type="PANTHER" id="PTHR43053">
    <property type="entry name" value="GLYCOSIDASE FAMILY 31"/>
    <property type="match status" value="1"/>
</dbReference>
<proteinExistence type="predicted"/>
<accession>A0A9D2H618</accession>
<keyword evidence="4 8" id="KW-0326">Glycosidase</keyword>
<sequence>MTNDESVLQVEAAGVSLVIDASGSVPRVLHWGAALGALDPDAARALRTASTPAVLHDSPDVPRVFGILPAEYDGWSGTPGQEGSVGGADVAHRPALTRARIDGSAILLRLEDRLAGLVVDAAYRMDPHGVLTVDLTATRDGSLSGGSEPYALERLRALLPVPARASELLDFTGKWCRERAPQRGAVRGGSHVRRARRGKPGQDNPFLTALGTPELGFRRGEVWACHYGWSGDAEYLVESLPEGAGGFATVLGAGEALRRGEVSLAEGERYEAPTAYFVWSDEGLDGMARRFHGHVRSRAAHPQRPRPLVLNTWEAVYFAHDLDRLTALARAGAAVGVERVVLDDGWFRGRRADDAGLGDWQIDEGVWPDGLDPFVDVVRAEGMQFGLWFEPEMVNLDSDLAREHPDWILGPRAGLGPAARHQYVLDIANPAAYAYLLEAIAGLVERYRIDFIKWDHNRELLEPVTRRTDPQRPAVHAQTRALYALLDQLGSRFPDLEIETCASGGGRVDLGILGRTSRLWASDCNDPVERARIERWTRLIVPPELIGSHIGDELSHTTGRRTDLSLRLATTLFAHSGIEADITRLPQHDIAAISAWSQLYREIRGIVRTGEVVNADLPDDAALTGVVAADGSRALYTWMRFTTTEAGQPGVVPFPGVDPSATYRVRVRTELGPARRIGITDPEWVARAEDGGITLPGSVLATMGVPLPALAPQQAMLFDLERV</sequence>
<reference evidence="8" key="1">
    <citation type="journal article" date="2021" name="PeerJ">
        <title>Extensive microbial diversity within the chicken gut microbiome revealed by metagenomics and culture.</title>
        <authorList>
            <person name="Gilroy R."/>
            <person name="Ravi A."/>
            <person name="Getino M."/>
            <person name="Pursley I."/>
            <person name="Horton D.L."/>
            <person name="Alikhan N.F."/>
            <person name="Baker D."/>
            <person name="Gharbi K."/>
            <person name="Hall N."/>
            <person name="Watson M."/>
            <person name="Adriaenssens E.M."/>
            <person name="Foster-Nyarko E."/>
            <person name="Jarju S."/>
            <person name="Secka A."/>
            <person name="Antonio M."/>
            <person name="Oren A."/>
            <person name="Chaudhuri R.R."/>
            <person name="La Ragione R."/>
            <person name="Hildebrand F."/>
            <person name="Pallen M.J."/>
        </authorList>
    </citation>
    <scope>NUCLEOTIDE SEQUENCE</scope>
    <source>
        <strain evidence="8">ChiHjej8B7-3636</strain>
    </source>
</reference>
<dbReference type="AlphaFoldDB" id="A0A9D2H618"/>
<dbReference type="CDD" id="cd14791">
    <property type="entry name" value="GH36"/>
    <property type="match status" value="1"/>
</dbReference>
<comment type="caution">
    <text evidence="8">The sequence shown here is derived from an EMBL/GenBank/DDBJ whole genome shotgun (WGS) entry which is preliminary data.</text>
</comment>
<feature type="domain" description="Glycosyl hydrolase family 36 N-terminal" evidence="7">
    <location>
        <begin position="26"/>
        <end position="257"/>
    </location>
</feature>
<dbReference type="EC" id="3.2.1.22" evidence="2"/>
<dbReference type="InterPro" id="IPR050985">
    <property type="entry name" value="Alpha-glycosidase_related"/>
</dbReference>
<evidence type="ECO:0000256" key="3">
    <source>
        <dbReference type="ARBA" id="ARBA00022801"/>
    </source>
</evidence>
<evidence type="ECO:0000256" key="5">
    <source>
        <dbReference type="SAM" id="MobiDB-lite"/>
    </source>
</evidence>
<dbReference type="Proteomes" id="UP000824220">
    <property type="component" value="Unassembled WGS sequence"/>
</dbReference>
<evidence type="ECO:0000256" key="1">
    <source>
        <dbReference type="ARBA" id="ARBA00001255"/>
    </source>
</evidence>
<evidence type="ECO:0000256" key="4">
    <source>
        <dbReference type="ARBA" id="ARBA00023295"/>
    </source>
</evidence>
<dbReference type="InterPro" id="IPR017853">
    <property type="entry name" value="GH"/>
</dbReference>
<dbReference type="InterPro" id="IPR013785">
    <property type="entry name" value="Aldolase_TIM"/>
</dbReference>
<feature type="domain" description="Glycosyl hydrolase family 36 C-terminal" evidence="6">
    <location>
        <begin position="625"/>
        <end position="718"/>
    </location>
</feature>
<dbReference type="InterPro" id="IPR031705">
    <property type="entry name" value="Glyco_hydro_36_C"/>
</dbReference>
<reference evidence="8" key="2">
    <citation type="submission" date="2021-04" db="EMBL/GenBank/DDBJ databases">
        <authorList>
            <person name="Gilroy R."/>
        </authorList>
    </citation>
    <scope>NUCLEOTIDE SEQUENCE</scope>
    <source>
        <strain evidence="8">ChiHjej8B7-3636</strain>
    </source>
</reference>
<name>A0A9D2H618_9MICO</name>
<evidence type="ECO:0000256" key="2">
    <source>
        <dbReference type="ARBA" id="ARBA00012755"/>
    </source>
</evidence>
<dbReference type="Gene3D" id="3.20.20.70">
    <property type="entry name" value="Aldolase class I"/>
    <property type="match status" value="1"/>
</dbReference>
<protein>
    <recommendedName>
        <fullName evidence="2">alpha-galactosidase</fullName>
        <ecNumber evidence="2">3.2.1.22</ecNumber>
    </recommendedName>
</protein>
<dbReference type="InterPro" id="IPR031704">
    <property type="entry name" value="Glyco_hydro_36_N"/>
</dbReference>